<keyword evidence="1" id="KW-0472">Membrane</keyword>
<dbReference type="EMBL" id="JBDIZK010000002">
    <property type="protein sequence ID" value="MEN3746601.1"/>
    <property type="molecule type" value="Genomic_DNA"/>
</dbReference>
<keyword evidence="1" id="KW-0812">Transmembrane</keyword>
<evidence type="ECO:0000313" key="3">
    <source>
        <dbReference type="Proteomes" id="UP001427805"/>
    </source>
</evidence>
<protein>
    <recommendedName>
        <fullName evidence="4">DUF2269 family protein</fullName>
    </recommendedName>
</protein>
<keyword evidence="3" id="KW-1185">Reference proteome</keyword>
<comment type="caution">
    <text evidence="2">The sequence shown here is derived from an EMBL/GenBank/DDBJ whole genome shotgun (WGS) entry which is preliminary data.</text>
</comment>
<feature type="transmembrane region" description="Helical" evidence="1">
    <location>
        <begin position="122"/>
        <end position="142"/>
    </location>
</feature>
<evidence type="ECO:0008006" key="4">
    <source>
        <dbReference type="Google" id="ProtNLM"/>
    </source>
</evidence>
<name>A0ABV0B7C0_9SPHN</name>
<dbReference type="RefSeq" id="WP_346245599.1">
    <property type="nucleotide sequence ID" value="NZ_JBDIZK010000002.1"/>
</dbReference>
<dbReference type="Proteomes" id="UP001427805">
    <property type="component" value="Unassembled WGS sequence"/>
</dbReference>
<feature type="transmembrane region" description="Helical" evidence="1">
    <location>
        <begin position="203"/>
        <end position="221"/>
    </location>
</feature>
<gene>
    <name evidence="2" type="ORF">TPR58_05435</name>
</gene>
<feature type="transmembrane region" description="Helical" evidence="1">
    <location>
        <begin position="148"/>
        <end position="171"/>
    </location>
</feature>
<reference evidence="2 3" key="1">
    <citation type="submission" date="2024-05" db="EMBL/GenBank/DDBJ databases">
        <title>Sphingomonas sp. HF-S3 16S ribosomal RNA gene Genome sequencing and assembly.</title>
        <authorList>
            <person name="Lee H."/>
        </authorList>
    </citation>
    <scope>NUCLEOTIDE SEQUENCE [LARGE SCALE GENOMIC DNA]</scope>
    <source>
        <strain evidence="2 3">HF-S3</strain>
    </source>
</reference>
<keyword evidence="1" id="KW-1133">Transmembrane helix</keyword>
<feature type="transmembrane region" description="Helical" evidence="1">
    <location>
        <begin position="6"/>
        <end position="30"/>
    </location>
</feature>
<feature type="transmembrane region" description="Helical" evidence="1">
    <location>
        <begin position="85"/>
        <end position="102"/>
    </location>
</feature>
<sequence>MSVYAYPSLVFVHLLLFVLWLGADVGVFVLGQHFRKRQSYTLDQRLALLKLLVEVDMVPRTAWALMVPVSLSVVAMGGFWAVPQWLLVLAWAVGAFWIWLVWDAHLHDQTPRAARDRRIEFVLKIGLTLFYLGLGGLSLAGQGPLLDVWLAAKALLFGVIFAAAIMIDVAFKPVGPLLVRLIREGSSDATEVPLLRTMNRTRIWVWTVYALLLATAYIGSVKPF</sequence>
<evidence type="ECO:0000313" key="2">
    <source>
        <dbReference type="EMBL" id="MEN3746601.1"/>
    </source>
</evidence>
<evidence type="ECO:0000256" key="1">
    <source>
        <dbReference type="SAM" id="Phobius"/>
    </source>
</evidence>
<accession>A0ABV0B7C0</accession>
<proteinExistence type="predicted"/>
<organism evidence="2 3">
    <name type="scientific">Sphingomonas rustica</name>
    <dbReference type="NCBI Taxonomy" id="3103142"/>
    <lineage>
        <taxon>Bacteria</taxon>
        <taxon>Pseudomonadati</taxon>
        <taxon>Pseudomonadota</taxon>
        <taxon>Alphaproteobacteria</taxon>
        <taxon>Sphingomonadales</taxon>
        <taxon>Sphingomonadaceae</taxon>
        <taxon>Sphingomonas</taxon>
    </lineage>
</organism>